<gene>
    <name evidence="2" type="ORF">QQS21_011646</name>
</gene>
<evidence type="ECO:0000313" key="3">
    <source>
        <dbReference type="Proteomes" id="UP001251528"/>
    </source>
</evidence>
<evidence type="ECO:0000313" key="2">
    <source>
        <dbReference type="EMBL" id="KAK2590666.1"/>
    </source>
</evidence>
<dbReference type="AlphaFoldDB" id="A0AAJ0FN70"/>
<protein>
    <submittedName>
        <fullName evidence="2">Uncharacterized protein</fullName>
    </submittedName>
</protein>
<comment type="caution">
    <text evidence="2">The sequence shown here is derived from an EMBL/GenBank/DDBJ whole genome shotgun (WGS) entry which is preliminary data.</text>
</comment>
<feature type="region of interest" description="Disordered" evidence="1">
    <location>
        <begin position="138"/>
        <end position="188"/>
    </location>
</feature>
<dbReference type="Proteomes" id="UP001251528">
    <property type="component" value="Unassembled WGS sequence"/>
</dbReference>
<evidence type="ECO:0000256" key="1">
    <source>
        <dbReference type="SAM" id="MobiDB-lite"/>
    </source>
</evidence>
<name>A0AAJ0FN70_9HYPO</name>
<organism evidence="2 3">
    <name type="scientific">Conoideocrella luteorostrata</name>
    <dbReference type="NCBI Taxonomy" id="1105319"/>
    <lineage>
        <taxon>Eukaryota</taxon>
        <taxon>Fungi</taxon>
        <taxon>Dikarya</taxon>
        <taxon>Ascomycota</taxon>
        <taxon>Pezizomycotina</taxon>
        <taxon>Sordariomycetes</taxon>
        <taxon>Hypocreomycetidae</taxon>
        <taxon>Hypocreales</taxon>
        <taxon>Clavicipitaceae</taxon>
        <taxon>Conoideocrella</taxon>
    </lineage>
</organism>
<accession>A0AAJ0FN70</accession>
<sequence length="372" mass="41886">MTAELIVERLSPCLLEKRGSKKAPDSFDNRLIKTILRGDSKAQSILRTSFRAWFILELANNKEIWKDVAKLDDAEVVLLAEKLQNEPAHASLDELVKHIFTGDTLVIRNRNYILAEFKNCVLPHESLYPEFPAEELRSNKRRRLGDGDPKSQEDQSQGGQERQDYGEDLSAQEERGNQPQQLSQSSNTIPPISAQIFNQIDDIVGFPSPSLPLAESLPKVFKPRMCDAIVKDDLCVVAFITLSYLSPSTVHLDVDIYRASVPDLVNELYGETVRYDEPSGWKLILQSGSEVSIESEFAFERARETGLQNFIGESVRAAVNKDPGRQMEIRRGEELTRRVSLKISSGPSSRLRITLDAAAMSPLETQLWFNIV</sequence>
<feature type="compositionally biased region" description="Basic and acidic residues" evidence="1">
    <location>
        <begin position="138"/>
        <end position="153"/>
    </location>
</feature>
<feature type="compositionally biased region" description="Polar residues" evidence="1">
    <location>
        <begin position="177"/>
        <end position="188"/>
    </location>
</feature>
<proteinExistence type="predicted"/>
<reference evidence="2" key="1">
    <citation type="submission" date="2023-06" db="EMBL/GenBank/DDBJ databases">
        <title>Conoideocrella luteorostrata (Hypocreales: Clavicipitaceae), a potential biocontrol fungus for elongate hemlock scale in United States Christmas tree production areas.</title>
        <authorList>
            <person name="Barrett H."/>
            <person name="Lovett B."/>
            <person name="Macias A.M."/>
            <person name="Stajich J.E."/>
            <person name="Kasson M.T."/>
        </authorList>
    </citation>
    <scope>NUCLEOTIDE SEQUENCE</scope>
    <source>
        <strain evidence="2">ARSEF 14590</strain>
    </source>
</reference>
<keyword evidence="3" id="KW-1185">Reference proteome</keyword>
<dbReference type="EMBL" id="JASWJB010000410">
    <property type="protein sequence ID" value="KAK2590666.1"/>
    <property type="molecule type" value="Genomic_DNA"/>
</dbReference>